<sequence length="112" mass="12183">MRLELETPWNGVAVWLNADEEEAWRPGLQDVIRIDASDANADGHPVRAVIYVALGHATWIVPSLLGILTMMGMDRLGLSLLIAIPLGFMLIGALILGPPVTATRRAVGRWMS</sequence>
<dbReference type="AlphaFoldDB" id="A0A840IBC7"/>
<evidence type="ECO:0000313" key="3">
    <source>
        <dbReference type="Proteomes" id="UP000585272"/>
    </source>
</evidence>
<name>A0A840IBC7_9ACTN</name>
<evidence type="ECO:0000256" key="1">
    <source>
        <dbReference type="SAM" id="Phobius"/>
    </source>
</evidence>
<comment type="caution">
    <text evidence="2">The sequence shown here is derived from an EMBL/GenBank/DDBJ whole genome shotgun (WGS) entry which is preliminary data.</text>
</comment>
<keyword evidence="3" id="KW-1185">Reference proteome</keyword>
<keyword evidence="1" id="KW-0812">Transmembrane</keyword>
<keyword evidence="1" id="KW-0472">Membrane</keyword>
<keyword evidence="1" id="KW-1133">Transmembrane helix</keyword>
<gene>
    <name evidence="2" type="ORF">BDZ31_001785</name>
</gene>
<protein>
    <submittedName>
        <fullName evidence="2">Uncharacterized protein</fullName>
    </submittedName>
</protein>
<feature type="transmembrane region" description="Helical" evidence="1">
    <location>
        <begin position="48"/>
        <end position="69"/>
    </location>
</feature>
<organism evidence="2 3">
    <name type="scientific">Conexibacter arvalis</name>
    <dbReference type="NCBI Taxonomy" id="912552"/>
    <lineage>
        <taxon>Bacteria</taxon>
        <taxon>Bacillati</taxon>
        <taxon>Actinomycetota</taxon>
        <taxon>Thermoleophilia</taxon>
        <taxon>Solirubrobacterales</taxon>
        <taxon>Conexibacteraceae</taxon>
        <taxon>Conexibacter</taxon>
    </lineage>
</organism>
<dbReference type="RefSeq" id="WP_221242954.1">
    <property type="nucleotide sequence ID" value="NZ_JACHNU010000002.1"/>
</dbReference>
<proteinExistence type="predicted"/>
<feature type="transmembrane region" description="Helical" evidence="1">
    <location>
        <begin position="76"/>
        <end position="96"/>
    </location>
</feature>
<evidence type="ECO:0000313" key="2">
    <source>
        <dbReference type="EMBL" id="MBB4662199.1"/>
    </source>
</evidence>
<dbReference type="EMBL" id="JACHNU010000002">
    <property type="protein sequence ID" value="MBB4662199.1"/>
    <property type="molecule type" value="Genomic_DNA"/>
</dbReference>
<reference evidence="2 3" key="1">
    <citation type="submission" date="2020-08" db="EMBL/GenBank/DDBJ databases">
        <title>Genomic Encyclopedia of Archaeal and Bacterial Type Strains, Phase II (KMG-II): from individual species to whole genera.</title>
        <authorList>
            <person name="Goeker M."/>
        </authorList>
    </citation>
    <scope>NUCLEOTIDE SEQUENCE [LARGE SCALE GENOMIC DNA]</scope>
    <source>
        <strain evidence="2 3">DSM 23288</strain>
    </source>
</reference>
<accession>A0A840IBC7</accession>
<dbReference type="Proteomes" id="UP000585272">
    <property type="component" value="Unassembled WGS sequence"/>
</dbReference>